<evidence type="ECO:0000259" key="12">
    <source>
        <dbReference type="PROSITE" id="PS50850"/>
    </source>
</evidence>
<dbReference type="EMBL" id="KZ679267">
    <property type="protein sequence ID" value="PTB37475.1"/>
    <property type="molecule type" value="Genomic_DNA"/>
</dbReference>
<feature type="transmembrane region" description="Helical" evidence="11">
    <location>
        <begin position="132"/>
        <end position="152"/>
    </location>
</feature>
<evidence type="ECO:0000256" key="2">
    <source>
        <dbReference type="ARBA" id="ARBA00007520"/>
    </source>
</evidence>
<evidence type="ECO:0000313" key="13">
    <source>
        <dbReference type="EMBL" id="PTB37475.1"/>
    </source>
</evidence>
<dbReference type="AlphaFoldDB" id="A0A2T3YY33"/>
<feature type="region of interest" description="Disordered" evidence="10">
    <location>
        <begin position="1"/>
        <end position="88"/>
    </location>
</feature>
<dbReference type="Gene3D" id="1.20.1250.20">
    <property type="entry name" value="MFS general substrate transporter like domains"/>
    <property type="match status" value="1"/>
</dbReference>
<accession>A0A2T3YY33</accession>
<dbReference type="GO" id="GO:0005886">
    <property type="term" value="C:plasma membrane"/>
    <property type="evidence" value="ECO:0007669"/>
    <property type="project" value="TreeGrafter"/>
</dbReference>
<dbReference type="FunFam" id="1.20.1250.20:FF:000196">
    <property type="entry name" value="MFS toxin efflux pump (AflT)"/>
    <property type="match status" value="1"/>
</dbReference>
<dbReference type="GO" id="GO:0022857">
    <property type="term" value="F:transmembrane transporter activity"/>
    <property type="evidence" value="ECO:0007669"/>
    <property type="project" value="InterPro"/>
</dbReference>
<evidence type="ECO:0000256" key="1">
    <source>
        <dbReference type="ARBA" id="ARBA00004128"/>
    </source>
</evidence>
<dbReference type="STRING" id="1042311.A0A2T3YY33"/>
<comment type="similarity">
    <text evidence="2">Belongs to the major facilitator superfamily. TCR/Tet family.</text>
</comment>
<gene>
    <name evidence="13" type="ORF">M441DRAFT_60685</name>
</gene>
<dbReference type="OrthoDB" id="10021397at2759"/>
<dbReference type="PANTHER" id="PTHR23501:SF102">
    <property type="entry name" value="DRUG TRANSPORTER, PUTATIVE (AFU_ORTHOLOGUE AFUA_3G08530)-RELATED"/>
    <property type="match status" value="1"/>
</dbReference>
<keyword evidence="3" id="KW-0813">Transport</keyword>
<feature type="transmembrane region" description="Helical" evidence="11">
    <location>
        <begin position="422"/>
        <end position="440"/>
    </location>
</feature>
<organism evidence="13 14">
    <name type="scientific">Trichoderma asperellum (strain ATCC 204424 / CBS 433.97 / NBRC 101777)</name>
    <dbReference type="NCBI Taxonomy" id="1042311"/>
    <lineage>
        <taxon>Eukaryota</taxon>
        <taxon>Fungi</taxon>
        <taxon>Dikarya</taxon>
        <taxon>Ascomycota</taxon>
        <taxon>Pezizomycotina</taxon>
        <taxon>Sordariomycetes</taxon>
        <taxon>Hypocreomycetidae</taxon>
        <taxon>Hypocreales</taxon>
        <taxon>Hypocreaceae</taxon>
        <taxon>Trichoderma</taxon>
    </lineage>
</organism>
<feature type="compositionally biased region" description="Basic and acidic residues" evidence="10">
    <location>
        <begin position="604"/>
        <end position="623"/>
    </location>
</feature>
<feature type="transmembrane region" description="Helical" evidence="11">
    <location>
        <begin position="452"/>
        <end position="473"/>
    </location>
</feature>
<feature type="compositionally biased region" description="Low complexity" evidence="10">
    <location>
        <begin position="59"/>
        <end position="77"/>
    </location>
</feature>
<name>A0A2T3YY33_TRIA4</name>
<feature type="region of interest" description="Disordered" evidence="10">
    <location>
        <begin position="595"/>
        <end position="623"/>
    </location>
</feature>
<dbReference type="CDD" id="cd17502">
    <property type="entry name" value="MFS_Azr1_MDR_like"/>
    <property type="match status" value="1"/>
</dbReference>
<dbReference type="GO" id="GO:0005774">
    <property type="term" value="C:vacuolar membrane"/>
    <property type="evidence" value="ECO:0007669"/>
    <property type="project" value="UniProtKB-SubCell"/>
</dbReference>
<dbReference type="SUPFAM" id="SSF103473">
    <property type="entry name" value="MFS general substrate transporter"/>
    <property type="match status" value="1"/>
</dbReference>
<feature type="transmembrane region" description="Helical" evidence="11">
    <location>
        <begin position="221"/>
        <end position="242"/>
    </location>
</feature>
<evidence type="ECO:0000256" key="9">
    <source>
        <dbReference type="ARBA" id="ARBA00083178"/>
    </source>
</evidence>
<dbReference type="PANTHER" id="PTHR23501">
    <property type="entry name" value="MAJOR FACILITATOR SUPERFAMILY"/>
    <property type="match status" value="1"/>
</dbReference>
<feature type="transmembrane region" description="Helical" evidence="11">
    <location>
        <begin position="358"/>
        <end position="377"/>
    </location>
</feature>
<protein>
    <recommendedName>
        <fullName evidence="8">Efflux pump dotC</fullName>
    </recommendedName>
    <alternativeName>
        <fullName evidence="9">Dothistromin biosynthesis protein C</fullName>
    </alternativeName>
</protein>
<evidence type="ECO:0000256" key="8">
    <source>
        <dbReference type="ARBA" id="ARBA00069956"/>
    </source>
</evidence>
<dbReference type="Gene3D" id="1.20.1720.10">
    <property type="entry name" value="Multidrug resistance protein D"/>
    <property type="match status" value="1"/>
</dbReference>
<dbReference type="PROSITE" id="PS50850">
    <property type="entry name" value="MFS"/>
    <property type="match status" value="1"/>
</dbReference>
<evidence type="ECO:0000256" key="3">
    <source>
        <dbReference type="ARBA" id="ARBA00022448"/>
    </source>
</evidence>
<feature type="transmembrane region" description="Helical" evidence="11">
    <location>
        <begin position="283"/>
        <end position="306"/>
    </location>
</feature>
<feature type="transmembrane region" description="Helical" evidence="11">
    <location>
        <begin position="164"/>
        <end position="182"/>
    </location>
</feature>
<feature type="transmembrane region" description="Helical" evidence="11">
    <location>
        <begin position="248"/>
        <end position="271"/>
    </location>
</feature>
<evidence type="ECO:0000256" key="10">
    <source>
        <dbReference type="SAM" id="MobiDB-lite"/>
    </source>
</evidence>
<keyword evidence="5 11" id="KW-1133">Transmembrane helix</keyword>
<evidence type="ECO:0000256" key="7">
    <source>
        <dbReference type="ARBA" id="ARBA00057269"/>
    </source>
</evidence>
<dbReference type="InterPro" id="IPR011701">
    <property type="entry name" value="MFS"/>
</dbReference>
<comment type="function">
    <text evidence="7">Efflux pump; part of the gene cluster that mediates the biosynthesis of dothistromin (DOTH), a polyketide toxin very similar in structure to the aflatoxin precursor, versicolorin B. One function of dotC may be to transport early-stage dothistromin biosynthetic intermediates from the cytoplasm into vacuoles, thereby affecting the rate of dothistromin production.</text>
</comment>
<comment type="subcellular location">
    <subcellularLocation>
        <location evidence="1">Vacuole membrane</location>
        <topology evidence="1">Multi-pass membrane protein</topology>
    </subcellularLocation>
</comment>
<evidence type="ECO:0000256" key="5">
    <source>
        <dbReference type="ARBA" id="ARBA00022989"/>
    </source>
</evidence>
<keyword evidence="4 11" id="KW-0812">Transmembrane</keyword>
<feature type="transmembrane region" description="Helical" evidence="11">
    <location>
        <begin position="96"/>
        <end position="120"/>
    </location>
</feature>
<evidence type="ECO:0000313" key="14">
    <source>
        <dbReference type="Proteomes" id="UP000240493"/>
    </source>
</evidence>
<dbReference type="Proteomes" id="UP000240493">
    <property type="component" value="Unassembled WGS sequence"/>
</dbReference>
<evidence type="ECO:0000256" key="11">
    <source>
        <dbReference type="SAM" id="Phobius"/>
    </source>
</evidence>
<dbReference type="InterPro" id="IPR036259">
    <property type="entry name" value="MFS_trans_sf"/>
</dbReference>
<feature type="transmembrane region" description="Helical" evidence="11">
    <location>
        <begin position="565"/>
        <end position="583"/>
    </location>
</feature>
<dbReference type="Pfam" id="PF07690">
    <property type="entry name" value="MFS_1"/>
    <property type="match status" value="1"/>
</dbReference>
<dbReference type="InterPro" id="IPR020846">
    <property type="entry name" value="MFS_dom"/>
</dbReference>
<proteinExistence type="inferred from homology"/>
<evidence type="ECO:0000256" key="4">
    <source>
        <dbReference type="ARBA" id="ARBA00022692"/>
    </source>
</evidence>
<feature type="domain" description="Major facilitator superfamily (MFS) profile" evidence="12">
    <location>
        <begin position="98"/>
        <end position="588"/>
    </location>
</feature>
<reference evidence="13 14" key="1">
    <citation type="submission" date="2016-07" db="EMBL/GenBank/DDBJ databases">
        <title>Multiple horizontal gene transfer events from other fungi enriched the ability of initially mycotrophic Trichoderma (Ascomycota) to feed on dead plant biomass.</title>
        <authorList>
            <consortium name="DOE Joint Genome Institute"/>
            <person name="Aerts A."/>
            <person name="Atanasova L."/>
            <person name="Chenthamara K."/>
            <person name="Zhang J."/>
            <person name="Grujic M."/>
            <person name="Henrissat B."/>
            <person name="Kuo A."/>
            <person name="Salamov A."/>
            <person name="Lipzen A."/>
            <person name="Labutti K."/>
            <person name="Barry K."/>
            <person name="Miao Y."/>
            <person name="Rahimi M.J."/>
            <person name="Shen Q."/>
            <person name="Grigoriev I.V."/>
            <person name="Kubicek C.P."/>
            <person name="Druzhinina I.S."/>
        </authorList>
    </citation>
    <scope>NUCLEOTIDE SEQUENCE [LARGE SCALE GENOMIC DNA]</scope>
    <source>
        <strain evidence="13 14">CBS 433.97</strain>
    </source>
</reference>
<feature type="transmembrane region" description="Helical" evidence="11">
    <location>
        <begin position="188"/>
        <end position="209"/>
    </location>
</feature>
<dbReference type="PRINTS" id="PR01036">
    <property type="entry name" value="TCRTETB"/>
</dbReference>
<sequence>MAADQATTPDGRISSDDTVNAARSTDAELKATEAGVDIGRGLGDKDIGISSVEKEDEASASASASASTTTPAAEGPPTQQPPGHEPEAGRTKVETVLVIFALCLALFLAALDITIITTAIPTISNHFNSSAGYIWIGSAYMLGNATFVPTWGKISDIFGRKPTLIAAVSIFWIGSLVCGLSNSMGMLIAGRAIQGVGGGGAIVLPNICVSDLFSMRKRGMYFGIFGMIWALASSIGPILGGVFTSKVSWRWCFYINLPLSGVGLIILIFVLKLHNPRTPLKQGLAAIDWLGNLLIIGGTLMLLFGLEFGGVQFPWDSVTVICLLIFGVVTIVLFGIYEARFAKYPVMPTRLFRDRTSIASYGVSVLHAMTFISGSYWLPLYYQAVLGASSLLSGVYLLPYALSLSVLSAATGIFIKKTGNYKIPIIFGLSFMTLGFGLLIDLGANANWAKIIIFQIIAGIGAGPIFQSPLIALQTNVEPRDIGAATASFQFLRQLGTSTSVVIGGVIFDNEMQKQQAYLIRELGPELASKLSGAEAASSVFLVASLKGHAREVAKTAYWNSMQKMFIAYTCFIFLALLISFFIKQKTLSKQHTEHKTGLASLKQETKQKQPDAEKAVGAAEEK</sequence>
<keyword evidence="6 11" id="KW-0472">Membrane</keyword>
<evidence type="ECO:0000256" key="6">
    <source>
        <dbReference type="ARBA" id="ARBA00023136"/>
    </source>
</evidence>
<dbReference type="FunFam" id="1.20.1720.10:FF:000014">
    <property type="entry name" value="MFS drug transporter, putative"/>
    <property type="match status" value="1"/>
</dbReference>
<keyword evidence="14" id="KW-1185">Reference proteome</keyword>
<feature type="transmembrane region" description="Helical" evidence="11">
    <location>
        <begin position="318"/>
        <end position="337"/>
    </location>
</feature>